<gene>
    <name evidence="1" type="ORF">FSP39_013657</name>
</gene>
<protein>
    <submittedName>
        <fullName evidence="1">Uncharacterized protein</fullName>
    </submittedName>
</protein>
<organism evidence="1 2">
    <name type="scientific">Pinctada imbricata</name>
    <name type="common">Atlantic pearl-oyster</name>
    <name type="synonym">Pinctada martensii</name>
    <dbReference type="NCBI Taxonomy" id="66713"/>
    <lineage>
        <taxon>Eukaryota</taxon>
        <taxon>Metazoa</taxon>
        <taxon>Spiralia</taxon>
        <taxon>Lophotrochozoa</taxon>
        <taxon>Mollusca</taxon>
        <taxon>Bivalvia</taxon>
        <taxon>Autobranchia</taxon>
        <taxon>Pteriomorphia</taxon>
        <taxon>Pterioida</taxon>
        <taxon>Pterioidea</taxon>
        <taxon>Pteriidae</taxon>
        <taxon>Pinctada</taxon>
    </lineage>
</organism>
<dbReference type="EMBL" id="VSWD01000009">
    <property type="protein sequence ID" value="KAK3093287.1"/>
    <property type="molecule type" value="Genomic_DNA"/>
</dbReference>
<dbReference type="AlphaFoldDB" id="A0AA88XWQ1"/>
<comment type="caution">
    <text evidence="1">The sequence shown here is derived from an EMBL/GenBank/DDBJ whole genome shotgun (WGS) entry which is preliminary data.</text>
</comment>
<reference evidence="1" key="1">
    <citation type="submission" date="2019-08" db="EMBL/GenBank/DDBJ databases">
        <title>The improved chromosome-level genome for the pearl oyster Pinctada fucata martensii using PacBio sequencing and Hi-C.</title>
        <authorList>
            <person name="Zheng Z."/>
        </authorList>
    </citation>
    <scope>NUCLEOTIDE SEQUENCE</scope>
    <source>
        <strain evidence="1">ZZ-2019</strain>
        <tissue evidence="1">Adductor muscle</tissue>
    </source>
</reference>
<name>A0AA88XWQ1_PINIB</name>
<evidence type="ECO:0000313" key="1">
    <source>
        <dbReference type="EMBL" id="KAK3093287.1"/>
    </source>
</evidence>
<sequence>MASRRNFSTSKQLRDFEQTEAIKYYVPKTGYYQNYIMKMQEFGSVAGRSEHTHLITTKKRLKTAAAHLFGVGLFIFSLPDRGDYYQWAEFFKKREE</sequence>
<proteinExistence type="predicted"/>
<keyword evidence="2" id="KW-1185">Reference proteome</keyword>
<evidence type="ECO:0000313" key="2">
    <source>
        <dbReference type="Proteomes" id="UP001186944"/>
    </source>
</evidence>
<accession>A0AA88XWQ1</accession>
<dbReference type="Proteomes" id="UP001186944">
    <property type="component" value="Unassembled WGS sequence"/>
</dbReference>